<proteinExistence type="predicted"/>
<accession>A0A1I3N734</accession>
<dbReference type="AlphaFoldDB" id="A0A1I3N734"/>
<evidence type="ECO:0000313" key="3">
    <source>
        <dbReference type="EMBL" id="SFJ04676.1"/>
    </source>
</evidence>
<protein>
    <recommendedName>
        <fullName evidence="5">Sensory transduction regulator</fullName>
    </recommendedName>
</protein>
<feature type="signal peptide" evidence="2">
    <location>
        <begin position="1"/>
        <end position="28"/>
    </location>
</feature>
<evidence type="ECO:0000256" key="1">
    <source>
        <dbReference type="SAM" id="MobiDB-lite"/>
    </source>
</evidence>
<keyword evidence="4" id="KW-1185">Reference proteome</keyword>
<dbReference type="OrthoDB" id="212092at2"/>
<dbReference type="Proteomes" id="UP000199518">
    <property type="component" value="Unassembled WGS sequence"/>
</dbReference>
<feature type="chain" id="PRO_5011492987" description="Sensory transduction regulator" evidence="2">
    <location>
        <begin position="29"/>
        <end position="211"/>
    </location>
</feature>
<organism evidence="3 4">
    <name type="scientific">Planctomicrobium piriforme</name>
    <dbReference type="NCBI Taxonomy" id="1576369"/>
    <lineage>
        <taxon>Bacteria</taxon>
        <taxon>Pseudomonadati</taxon>
        <taxon>Planctomycetota</taxon>
        <taxon>Planctomycetia</taxon>
        <taxon>Planctomycetales</taxon>
        <taxon>Planctomycetaceae</taxon>
        <taxon>Planctomicrobium</taxon>
    </lineage>
</organism>
<name>A0A1I3N734_9PLAN</name>
<evidence type="ECO:0008006" key="5">
    <source>
        <dbReference type="Google" id="ProtNLM"/>
    </source>
</evidence>
<dbReference type="EMBL" id="FOQD01000015">
    <property type="protein sequence ID" value="SFJ04676.1"/>
    <property type="molecule type" value="Genomic_DNA"/>
</dbReference>
<evidence type="ECO:0000313" key="4">
    <source>
        <dbReference type="Proteomes" id="UP000199518"/>
    </source>
</evidence>
<sequence length="211" mass="22779">MKMFNRMLLVGALAGTGTILAPALPAVAQEQAAAPKVTSDELGQMIAALGLQPTKKESRYDFAFQAQLQDQEWALSMSVSLSQDGSALWVIAWLDELPKASTDVPRAALLRLLAQNDQLGDGKFFAYIPNARRFVMQRSIPNAGLTSAKLRLLLQDLGSSVVETYPIWSTSNWNPTGTPVAPIDTPAASLPNGVPAQSVSNDSKFEQPVRR</sequence>
<evidence type="ECO:0000256" key="2">
    <source>
        <dbReference type="SAM" id="SignalP"/>
    </source>
</evidence>
<keyword evidence="2" id="KW-0732">Signal</keyword>
<gene>
    <name evidence="3" type="ORF">SAMN05421753_1153</name>
</gene>
<feature type="region of interest" description="Disordered" evidence="1">
    <location>
        <begin position="176"/>
        <end position="211"/>
    </location>
</feature>
<dbReference type="CDD" id="cd16364">
    <property type="entry name" value="T3SC_I-like"/>
    <property type="match status" value="1"/>
</dbReference>
<dbReference type="RefSeq" id="WP_139228563.1">
    <property type="nucleotide sequence ID" value="NZ_FOQD01000015.1"/>
</dbReference>
<reference evidence="4" key="1">
    <citation type="submission" date="2016-10" db="EMBL/GenBank/DDBJ databases">
        <authorList>
            <person name="Varghese N."/>
            <person name="Submissions S."/>
        </authorList>
    </citation>
    <scope>NUCLEOTIDE SEQUENCE [LARGE SCALE GENOMIC DNA]</scope>
    <source>
        <strain evidence="4">DSM 26348</strain>
    </source>
</reference>